<evidence type="ECO:0000256" key="1">
    <source>
        <dbReference type="SAM" id="SignalP"/>
    </source>
</evidence>
<comment type="caution">
    <text evidence="2">The sequence shown here is derived from an EMBL/GenBank/DDBJ whole genome shotgun (WGS) entry which is preliminary data.</text>
</comment>
<protein>
    <submittedName>
        <fullName evidence="2">Uncharacterized protein DUF2490</fullName>
    </submittedName>
</protein>
<dbReference type="InterPro" id="IPR019619">
    <property type="entry name" value="DUF2490"/>
</dbReference>
<sequence>MKLKLLSFTFLFFAVTGVASAQVNELSTWGAWFHTQKFSEHWGIMFDGQFRSAHHAAYLRNVLLRPSVAYHFSKTKNVSLGYAYVATNGRNPAGEHTFRPEHRIFEQFIVNHKAGTNTNVMHRFRLEQRFQGKTATQPDVFSQRFRYFVRGVIPVNNNQPTFTKGTFVALQNEAFANVQNKNQVNKHVFDQNRAYAAFGYRLSKLMDIEAGYLNQYIKQAEAYTINHVAQVAVYTRF</sequence>
<dbReference type="Pfam" id="PF10677">
    <property type="entry name" value="DUF2490"/>
    <property type="match status" value="1"/>
</dbReference>
<feature type="signal peptide" evidence="1">
    <location>
        <begin position="1"/>
        <end position="21"/>
    </location>
</feature>
<dbReference type="OrthoDB" id="1118734at2"/>
<gene>
    <name evidence="2" type="ORF">C8P68_105143</name>
</gene>
<organism evidence="2 3">
    <name type="scientific">Mucilaginibacter yixingensis</name>
    <dbReference type="NCBI Taxonomy" id="1295612"/>
    <lineage>
        <taxon>Bacteria</taxon>
        <taxon>Pseudomonadati</taxon>
        <taxon>Bacteroidota</taxon>
        <taxon>Sphingobacteriia</taxon>
        <taxon>Sphingobacteriales</taxon>
        <taxon>Sphingobacteriaceae</taxon>
        <taxon>Mucilaginibacter</taxon>
    </lineage>
</organism>
<keyword evidence="1" id="KW-0732">Signal</keyword>
<reference evidence="2 3" key="1">
    <citation type="submission" date="2018-04" db="EMBL/GenBank/DDBJ databases">
        <title>Genomic Encyclopedia of Archaeal and Bacterial Type Strains, Phase II (KMG-II): from individual species to whole genera.</title>
        <authorList>
            <person name="Goeker M."/>
        </authorList>
    </citation>
    <scope>NUCLEOTIDE SEQUENCE [LARGE SCALE GENOMIC DNA]</scope>
    <source>
        <strain evidence="2 3">DSM 26809</strain>
    </source>
</reference>
<name>A0A2T5J846_9SPHI</name>
<proteinExistence type="predicted"/>
<accession>A0A2T5J846</accession>
<evidence type="ECO:0000313" key="3">
    <source>
        <dbReference type="Proteomes" id="UP000244168"/>
    </source>
</evidence>
<dbReference type="EMBL" id="QAOQ01000005">
    <property type="protein sequence ID" value="PTQ95638.1"/>
    <property type="molecule type" value="Genomic_DNA"/>
</dbReference>
<evidence type="ECO:0000313" key="2">
    <source>
        <dbReference type="EMBL" id="PTQ95638.1"/>
    </source>
</evidence>
<dbReference type="RefSeq" id="WP_107829140.1">
    <property type="nucleotide sequence ID" value="NZ_CP160205.1"/>
</dbReference>
<dbReference type="Proteomes" id="UP000244168">
    <property type="component" value="Unassembled WGS sequence"/>
</dbReference>
<keyword evidence="3" id="KW-1185">Reference proteome</keyword>
<dbReference type="AlphaFoldDB" id="A0A2T5J846"/>
<feature type="chain" id="PRO_5015780809" evidence="1">
    <location>
        <begin position="22"/>
        <end position="237"/>
    </location>
</feature>